<dbReference type="InterPro" id="IPR010093">
    <property type="entry name" value="SinI_DNA-bd"/>
</dbReference>
<accession>A0ABU0A006</accession>
<proteinExistence type="predicted"/>
<protein>
    <submittedName>
        <fullName evidence="2">Excisionase family DNA binding protein</fullName>
    </submittedName>
</protein>
<sequence>MKQMYLTIKETAEFLEVSEEYIETLIHQRKIRAVHNGEQFLINKEQFNTHVDQMEKYRELVQEILNEPIPEDPDVKDED</sequence>
<name>A0ABU0A006_9BACI</name>
<evidence type="ECO:0000313" key="3">
    <source>
        <dbReference type="Proteomes" id="UP001230005"/>
    </source>
</evidence>
<keyword evidence="3" id="KW-1185">Reference proteome</keyword>
<dbReference type="Proteomes" id="UP001230005">
    <property type="component" value="Unassembled WGS sequence"/>
</dbReference>
<dbReference type="InterPro" id="IPR041657">
    <property type="entry name" value="HTH_17"/>
</dbReference>
<evidence type="ECO:0000313" key="2">
    <source>
        <dbReference type="EMBL" id="MDQ0256821.1"/>
    </source>
</evidence>
<dbReference type="NCBIfam" id="TIGR01764">
    <property type="entry name" value="excise"/>
    <property type="match status" value="1"/>
</dbReference>
<reference evidence="2 3" key="1">
    <citation type="submission" date="2023-07" db="EMBL/GenBank/DDBJ databases">
        <title>Genomic Encyclopedia of Type Strains, Phase IV (KMG-IV): sequencing the most valuable type-strain genomes for metagenomic binning, comparative biology and taxonomic classification.</title>
        <authorList>
            <person name="Goeker M."/>
        </authorList>
    </citation>
    <scope>NUCLEOTIDE SEQUENCE [LARGE SCALE GENOMIC DNA]</scope>
    <source>
        <strain evidence="2 3">DSM 9768</strain>
    </source>
</reference>
<evidence type="ECO:0000259" key="1">
    <source>
        <dbReference type="Pfam" id="PF12728"/>
    </source>
</evidence>
<dbReference type="InterPro" id="IPR038148">
    <property type="entry name" value="Tn1545/Tn916_Xis"/>
</dbReference>
<dbReference type="EMBL" id="JAUSUG010000020">
    <property type="protein sequence ID" value="MDQ0256821.1"/>
    <property type="molecule type" value="Genomic_DNA"/>
</dbReference>
<dbReference type="Gene3D" id="3.90.105.50">
    <property type="match status" value="1"/>
</dbReference>
<dbReference type="Pfam" id="PF12728">
    <property type="entry name" value="HTH_17"/>
    <property type="match status" value="1"/>
</dbReference>
<feature type="domain" description="Helix-turn-helix" evidence="1">
    <location>
        <begin position="5"/>
        <end position="51"/>
    </location>
</feature>
<organism evidence="2 3">
    <name type="scientific">Evansella vedderi</name>
    <dbReference type="NCBI Taxonomy" id="38282"/>
    <lineage>
        <taxon>Bacteria</taxon>
        <taxon>Bacillati</taxon>
        <taxon>Bacillota</taxon>
        <taxon>Bacilli</taxon>
        <taxon>Bacillales</taxon>
        <taxon>Bacillaceae</taxon>
        <taxon>Evansella</taxon>
    </lineage>
</organism>
<comment type="caution">
    <text evidence="2">The sequence shown here is derived from an EMBL/GenBank/DDBJ whole genome shotgun (WGS) entry which is preliminary data.</text>
</comment>
<gene>
    <name evidence="2" type="ORF">J2S74_004243</name>
</gene>